<protein>
    <submittedName>
        <fullName evidence="2">Class I SAM-dependent methyltransferase</fullName>
        <ecNumber evidence="2">2.1.1.-</ecNumber>
    </submittedName>
</protein>
<accession>A0ABV8VYK0</accession>
<dbReference type="GO" id="GO:0032259">
    <property type="term" value="P:methylation"/>
    <property type="evidence" value="ECO:0007669"/>
    <property type="project" value="UniProtKB-KW"/>
</dbReference>
<dbReference type="EMBL" id="JBHSDV010000003">
    <property type="protein sequence ID" value="MFC4388293.1"/>
    <property type="molecule type" value="Genomic_DNA"/>
</dbReference>
<dbReference type="Gene3D" id="3.40.50.150">
    <property type="entry name" value="Vaccinia Virus protein VP39"/>
    <property type="match status" value="1"/>
</dbReference>
<proteinExistence type="predicted"/>
<sequence>MNERQFYDMVGLINGWDFSQLQVEREDVCWDFYDEVSKRVRPDMHILDIGVGSGEKLLEHASLFRHVTGIDQSEVMIQKAEENKRKACITNSTFLQMEAETLDFLDNHFDMVTCRHAPFHAEEVFRVLCKDGIFLTQQVSEADKLNIKKAFGRGQGNDWNDGELMQRYCEDLKNAGFAQVDTFTYDAKEYYKRQEDLLYLLEHTPIIPDFRKYIFDEEIFNQFVHQNQTSKGILTNEKRFMIIARK</sequence>
<reference evidence="3" key="1">
    <citation type="journal article" date="2019" name="Int. J. Syst. Evol. Microbiol.">
        <title>The Global Catalogue of Microorganisms (GCM) 10K type strain sequencing project: providing services to taxonomists for standard genome sequencing and annotation.</title>
        <authorList>
            <consortium name="The Broad Institute Genomics Platform"/>
            <consortium name="The Broad Institute Genome Sequencing Center for Infectious Disease"/>
            <person name="Wu L."/>
            <person name="Ma J."/>
        </authorList>
    </citation>
    <scope>NUCLEOTIDE SEQUENCE [LARGE SCALE GENOMIC DNA]</scope>
    <source>
        <strain evidence="3">KACC 14058</strain>
    </source>
</reference>
<gene>
    <name evidence="2" type="ORF">ACFOZ1_10820</name>
</gene>
<dbReference type="RefSeq" id="WP_390199215.1">
    <property type="nucleotide sequence ID" value="NZ_JBHSDV010000003.1"/>
</dbReference>
<dbReference type="GO" id="GO:0008168">
    <property type="term" value="F:methyltransferase activity"/>
    <property type="evidence" value="ECO:0007669"/>
    <property type="project" value="UniProtKB-KW"/>
</dbReference>
<dbReference type="PANTHER" id="PTHR43460:SF1">
    <property type="entry name" value="METHYLTRANSFERASE TYPE 11 DOMAIN-CONTAINING PROTEIN"/>
    <property type="match status" value="1"/>
</dbReference>
<keyword evidence="3" id="KW-1185">Reference proteome</keyword>
<dbReference type="CDD" id="cd02440">
    <property type="entry name" value="AdoMet_MTases"/>
    <property type="match status" value="1"/>
</dbReference>
<dbReference type="SUPFAM" id="SSF53335">
    <property type="entry name" value="S-adenosyl-L-methionine-dependent methyltransferases"/>
    <property type="match status" value="1"/>
</dbReference>
<keyword evidence="2" id="KW-0808">Transferase</keyword>
<keyword evidence="2" id="KW-0489">Methyltransferase</keyword>
<feature type="domain" description="Methyltransferase" evidence="1">
    <location>
        <begin position="42"/>
        <end position="170"/>
    </location>
</feature>
<name>A0ABV8VYK0_9BACI</name>
<dbReference type="Proteomes" id="UP001595880">
    <property type="component" value="Unassembled WGS sequence"/>
</dbReference>
<evidence type="ECO:0000313" key="2">
    <source>
        <dbReference type="EMBL" id="MFC4388293.1"/>
    </source>
</evidence>
<organism evidence="2 3">
    <name type="scientific">Gracilibacillus marinus</name>
    <dbReference type="NCBI Taxonomy" id="630535"/>
    <lineage>
        <taxon>Bacteria</taxon>
        <taxon>Bacillati</taxon>
        <taxon>Bacillota</taxon>
        <taxon>Bacilli</taxon>
        <taxon>Bacillales</taxon>
        <taxon>Bacillaceae</taxon>
        <taxon>Gracilibacillus</taxon>
    </lineage>
</organism>
<dbReference type="EC" id="2.1.1.-" evidence="2"/>
<evidence type="ECO:0000313" key="3">
    <source>
        <dbReference type="Proteomes" id="UP001595880"/>
    </source>
</evidence>
<evidence type="ECO:0000259" key="1">
    <source>
        <dbReference type="Pfam" id="PF13847"/>
    </source>
</evidence>
<dbReference type="InterPro" id="IPR025714">
    <property type="entry name" value="Methyltranfer_dom"/>
</dbReference>
<dbReference type="PANTHER" id="PTHR43460">
    <property type="entry name" value="METHYLTRANSFERASE"/>
    <property type="match status" value="1"/>
</dbReference>
<dbReference type="InterPro" id="IPR029063">
    <property type="entry name" value="SAM-dependent_MTases_sf"/>
</dbReference>
<dbReference type="InterPro" id="IPR052939">
    <property type="entry name" value="23S_rRNA_MeTrnsfrase_RlmA"/>
</dbReference>
<dbReference type="Pfam" id="PF13847">
    <property type="entry name" value="Methyltransf_31"/>
    <property type="match status" value="1"/>
</dbReference>
<comment type="caution">
    <text evidence="2">The sequence shown here is derived from an EMBL/GenBank/DDBJ whole genome shotgun (WGS) entry which is preliminary data.</text>
</comment>